<proteinExistence type="predicted"/>
<evidence type="ECO:0000313" key="7">
    <source>
        <dbReference type="EMBL" id="RFC64394.1"/>
    </source>
</evidence>
<evidence type="ECO:0000313" key="8">
    <source>
        <dbReference type="Proteomes" id="UP000264310"/>
    </source>
</evidence>
<feature type="transmembrane region" description="Helical" evidence="6">
    <location>
        <begin position="52"/>
        <end position="73"/>
    </location>
</feature>
<dbReference type="AlphaFoldDB" id="A0A371X5T2"/>
<keyword evidence="3 6" id="KW-0812">Transmembrane</keyword>
<evidence type="ECO:0000256" key="3">
    <source>
        <dbReference type="ARBA" id="ARBA00022692"/>
    </source>
</evidence>
<evidence type="ECO:0000256" key="1">
    <source>
        <dbReference type="ARBA" id="ARBA00004651"/>
    </source>
</evidence>
<protein>
    <submittedName>
        <fullName evidence="7">Lipopolysaccharide biosynthesis protein</fullName>
    </submittedName>
</protein>
<keyword evidence="4 6" id="KW-1133">Transmembrane helix</keyword>
<feature type="transmembrane region" description="Helical" evidence="6">
    <location>
        <begin position="300"/>
        <end position="321"/>
    </location>
</feature>
<feature type="transmembrane region" description="Helical" evidence="6">
    <location>
        <begin position="94"/>
        <end position="118"/>
    </location>
</feature>
<feature type="transmembrane region" description="Helical" evidence="6">
    <location>
        <begin position="392"/>
        <end position="415"/>
    </location>
</feature>
<evidence type="ECO:0000256" key="6">
    <source>
        <dbReference type="SAM" id="Phobius"/>
    </source>
</evidence>
<keyword evidence="5 6" id="KW-0472">Membrane</keyword>
<feature type="transmembrane region" description="Helical" evidence="6">
    <location>
        <begin position="365"/>
        <end position="386"/>
    </location>
</feature>
<comment type="caution">
    <text evidence="7">The sequence shown here is derived from an EMBL/GenBank/DDBJ whole genome shotgun (WGS) entry which is preliminary data.</text>
</comment>
<reference evidence="7 8" key="1">
    <citation type="submission" date="2018-08" db="EMBL/GenBank/DDBJ databases">
        <title>Fulvimarina sp. 85, whole genome shotgun sequence.</title>
        <authorList>
            <person name="Tuo L."/>
        </authorList>
    </citation>
    <scope>NUCLEOTIDE SEQUENCE [LARGE SCALE GENOMIC DNA]</scope>
    <source>
        <strain evidence="7 8">85</strain>
    </source>
</reference>
<feature type="transmembrane region" description="Helical" evidence="6">
    <location>
        <begin position="21"/>
        <end position="40"/>
    </location>
</feature>
<evidence type="ECO:0000256" key="4">
    <source>
        <dbReference type="ARBA" id="ARBA00022989"/>
    </source>
</evidence>
<gene>
    <name evidence="7" type="ORF">DYI37_08745</name>
</gene>
<accession>A0A371X5T2</accession>
<evidence type="ECO:0000256" key="2">
    <source>
        <dbReference type="ARBA" id="ARBA00022475"/>
    </source>
</evidence>
<dbReference type="InterPro" id="IPR050833">
    <property type="entry name" value="Poly_Biosynth_Transport"/>
</dbReference>
<feature type="transmembrane region" description="Helical" evidence="6">
    <location>
        <begin position="182"/>
        <end position="205"/>
    </location>
</feature>
<dbReference type="RefSeq" id="WP_116682811.1">
    <property type="nucleotide sequence ID" value="NZ_QURL01000003.1"/>
</dbReference>
<comment type="subcellular location">
    <subcellularLocation>
        <location evidence="1">Cell membrane</location>
        <topology evidence="1">Multi-pass membrane protein</topology>
    </subcellularLocation>
</comment>
<dbReference type="PANTHER" id="PTHR30250">
    <property type="entry name" value="PST FAMILY PREDICTED COLANIC ACID TRANSPORTER"/>
    <property type="match status" value="1"/>
</dbReference>
<feature type="transmembrane region" description="Helical" evidence="6">
    <location>
        <begin position="327"/>
        <end position="344"/>
    </location>
</feature>
<keyword evidence="8" id="KW-1185">Reference proteome</keyword>
<dbReference type="EMBL" id="QURL01000003">
    <property type="protein sequence ID" value="RFC64394.1"/>
    <property type="molecule type" value="Genomic_DNA"/>
</dbReference>
<feature type="transmembrane region" description="Helical" evidence="6">
    <location>
        <begin position="158"/>
        <end position="176"/>
    </location>
</feature>
<keyword evidence="2" id="KW-1003">Cell membrane</keyword>
<dbReference type="GO" id="GO:0005886">
    <property type="term" value="C:plasma membrane"/>
    <property type="evidence" value="ECO:0007669"/>
    <property type="project" value="UniProtKB-SubCell"/>
</dbReference>
<name>A0A371X5T2_9HYPH</name>
<evidence type="ECO:0000256" key="5">
    <source>
        <dbReference type="ARBA" id="ARBA00023136"/>
    </source>
</evidence>
<sequence length="437" mass="46621">MNTVRVLRERLKGDLSVVADYASLVSGSAGRLVLSLLYFVCVANSLSIGDFGLFATASAAGVMLSRVFGLGFYSPLYRTATVRPRLIGTYTAGLLIASAASLPLVAVMAAIFYLLAFAGEMSALAFSLILLAEIVGWRTLEIVIVVNNGLGRFGRGAILTIAGTLLKALAAVLFFALSDGSLLVWCALYLAGNLVAAAGSVLLWYPRQRLKFRPRLWLARWRDSVSVCGADVVFYLQSDLDKLLVLAVGGPTAAGIYAIVMRLVDLTALPVRSFNTLIVQKIMKAPGFLDSWKRRIGIEALVAAVSIAGIAGLGGILRFFPRALGDNVADAAPLVLLALLVPAFRNLVEYESELLYAAGRTGVRVAMLAGLAAAKAGLLTLLLLQFTEIGEILLALNICFAILWLGAAVTAYTTLDRHRRRQAGSERFSLPVLQPGE</sequence>
<organism evidence="7 8">
    <name type="scientific">Fulvimarina endophytica</name>
    <dbReference type="NCBI Taxonomy" id="2293836"/>
    <lineage>
        <taxon>Bacteria</taxon>
        <taxon>Pseudomonadati</taxon>
        <taxon>Pseudomonadota</taxon>
        <taxon>Alphaproteobacteria</taxon>
        <taxon>Hyphomicrobiales</taxon>
        <taxon>Aurantimonadaceae</taxon>
        <taxon>Fulvimarina</taxon>
    </lineage>
</organism>
<dbReference type="PANTHER" id="PTHR30250:SF11">
    <property type="entry name" value="O-ANTIGEN TRANSPORTER-RELATED"/>
    <property type="match status" value="1"/>
</dbReference>
<feature type="transmembrane region" description="Helical" evidence="6">
    <location>
        <begin position="124"/>
        <end position="146"/>
    </location>
</feature>
<dbReference type="OrthoDB" id="7973910at2"/>
<dbReference type="Proteomes" id="UP000264310">
    <property type="component" value="Unassembled WGS sequence"/>
</dbReference>